<accession>E2AKR1</accession>
<reference evidence="1 2" key="1">
    <citation type="journal article" date="2010" name="Science">
        <title>Genomic comparison of the ants Camponotus floridanus and Harpegnathos saltator.</title>
        <authorList>
            <person name="Bonasio R."/>
            <person name="Zhang G."/>
            <person name="Ye C."/>
            <person name="Mutti N.S."/>
            <person name="Fang X."/>
            <person name="Qin N."/>
            <person name="Donahue G."/>
            <person name="Yang P."/>
            <person name="Li Q."/>
            <person name="Li C."/>
            <person name="Zhang P."/>
            <person name="Huang Z."/>
            <person name="Berger S.L."/>
            <person name="Reinberg D."/>
            <person name="Wang J."/>
            <person name="Liebig J."/>
        </authorList>
    </citation>
    <scope>NUCLEOTIDE SEQUENCE [LARGE SCALE GENOMIC DNA]</scope>
    <source>
        <strain evidence="2">C129</strain>
    </source>
</reference>
<dbReference type="Proteomes" id="UP000000311">
    <property type="component" value="Unassembled WGS sequence"/>
</dbReference>
<keyword evidence="2" id="KW-1185">Reference proteome</keyword>
<dbReference type="AlphaFoldDB" id="E2AKR1"/>
<proteinExistence type="predicted"/>
<dbReference type="InParanoid" id="E2AKR1"/>
<protein>
    <submittedName>
        <fullName evidence="1">Uncharacterized protein</fullName>
    </submittedName>
</protein>
<gene>
    <name evidence="1" type="ORF">EAG_12864</name>
</gene>
<evidence type="ECO:0000313" key="1">
    <source>
        <dbReference type="EMBL" id="EFN65971.1"/>
    </source>
</evidence>
<sequence length="118" mass="13057">MATVNRRNRKVEATPYRLSTRNEAARHQSASIRVSKPRVEVSTNGVCIINELCGVEKERERAVEEVEEGPLFRLAARPGSSGFTSPGRIACVRSARATYAENTELFRSRAHARASLVS</sequence>
<organism evidence="2">
    <name type="scientific">Camponotus floridanus</name>
    <name type="common">Florida carpenter ant</name>
    <dbReference type="NCBI Taxonomy" id="104421"/>
    <lineage>
        <taxon>Eukaryota</taxon>
        <taxon>Metazoa</taxon>
        <taxon>Ecdysozoa</taxon>
        <taxon>Arthropoda</taxon>
        <taxon>Hexapoda</taxon>
        <taxon>Insecta</taxon>
        <taxon>Pterygota</taxon>
        <taxon>Neoptera</taxon>
        <taxon>Endopterygota</taxon>
        <taxon>Hymenoptera</taxon>
        <taxon>Apocrita</taxon>
        <taxon>Aculeata</taxon>
        <taxon>Formicoidea</taxon>
        <taxon>Formicidae</taxon>
        <taxon>Formicinae</taxon>
        <taxon>Camponotus</taxon>
    </lineage>
</organism>
<name>E2AKR1_CAMFO</name>
<evidence type="ECO:0000313" key="2">
    <source>
        <dbReference type="Proteomes" id="UP000000311"/>
    </source>
</evidence>
<dbReference type="EMBL" id="GL440378">
    <property type="protein sequence ID" value="EFN65971.1"/>
    <property type="molecule type" value="Genomic_DNA"/>
</dbReference>